<evidence type="ECO:0000313" key="5">
    <source>
        <dbReference type="EMBL" id="KAK0475941.1"/>
    </source>
</evidence>
<gene>
    <name evidence="5" type="ORF">EDD18DRAFT_192876</name>
</gene>
<keyword evidence="3" id="KW-0812">Transmembrane</keyword>
<evidence type="ECO:0000313" key="6">
    <source>
        <dbReference type="Proteomes" id="UP001175228"/>
    </source>
</evidence>
<dbReference type="EMBL" id="JAUEPU010000144">
    <property type="protein sequence ID" value="KAK0475941.1"/>
    <property type="molecule type" value="Genomic_DNA"/>
</dbReference>
<dbReference type="InterPro" id="IPR013120">
    <property type="entry name" value="FAR_NAD-bd"/>
</dbReference>
<evidence type="ECO:0000256" key="3">
    <source>
        <dbReference type="SAM" id="Phobius"/>
    </source>
</evidence>
<organism evidence="5 6">
    <name type="scientific">Armillaria luteobubalina</name>
    <dbReference type="NCBI Taxonomy" id="153913"/>
    <lineage>
        <taxon>Eukaryota</taxon>
        <taxon>Fungi</taxon>
        <taxon>Dikarya</taxon>
        <taxon>Basidiomycota</taxon>
        <taxon>Agaricomycotina</taxon>
        <taxon>Agaricomycetes</taxon>
        <taxon>Agaricomycetidae</taxon>
        <taxon>Agaricales</taxon>
        <taxon>Marasmiineae</taxon>
        <taxon>Physalacriaceae</taxon>
        <taxon>Armillaria</taxon>
    </lineage>
</organism>
<keyword evidence="2" id="KW-0597">Phosphoprotein</keyword>
<keyword evidence="3" id="KW-0472">Membrane</keyword>
<evidence type="ECO:0000256" key="2">
    <source>
        <dbReference type="ARBA" id="ARBA00022553"/>
    </source>
</evidence>
<dbReference type="Pfam" id="PF07993">
    <property type="entry name" value="NAD_binding_4"/>
    <property type="match status" value="1"/>
</dbReference>
<evidence type="ECO:0000259" key="4">
    <source>
        <dbReference type="Pfam" id="PF07993"/>
    </source>
</evidence>
<feature type="domain" description="Thioester reductase (TE)" evidence="4">
    <location>
        <begin position="126"/>
        <end position="178"/>
    </location>
</feature>
<keyword evidence="1" id="KW-0596">Phosphopantetheine</keyword>
<dbReference type="AlphaFoldDB" id="A0AA39P248"/>
<proteinExistence type="predicted"/>
<comment type="caution">
    <text evidence="5">The sequence shown here is derived from an EMBL/GenBank/DDBJ whole genome shotgun (WGS) entry which is preliminary data.</text>
</comment>
<dbReference type="Gene3D" id="3.40.50.720">
    <property type="entry name" value="NAD(P)-binding Rossmann-like Domain"/>
    <property type="match status" value="1"/>
</dbReference>
<keyword evidence="6" id="KW-1185">Reference proteome</keyword>
<dbReference type="PANTHER" id="PTHR44845:SF1">
    <property type="entry name" value="L-2-AMINOADIPATE REDUCTASE"/>
    <property type="match status" value="1"/>
</dbReference>
<dbReference type="PANTHER" id="PTHR44845">
    <property type="entry name" value="CARRIER DOMAIN-CONTAINING PROTEIN"/>
    <property type="match status" value="1"/>
</dbReference>
<dbReference type="Proteomes" id="UP001175228">
    <property type="component" value="Unassembled WGS sequence"/>
</dbReference>
<evidence type="ECO:0000256" key="1">
    <source>
        <dbReference type="ARBA" id="ARBA00022450"/>
    </source>
</evidence>
<sequence>MTTQGSRRIFHVESSSLQHEKLGRGPRHRKICKTFAFNVALGLIFDEPIISGLVKAVEALRNTDLGLTYQEPITPPQNDFLGVPQKRMATTIEHGKDHDQLSRKLQESHAPLSSNFATKPITVFLIGATDFLGAFVLLNLLSRRERVKKVVCLVRASDCEKVLARLKEQSMDRGVWDDE</sequence>
<keyword evidence="3" id="KW-1133">Transmembrane helix</keyword>
<accession>A0AA39P248</accession>
<protein>
    <recommendedName>
        <fullName evidence="4">Thioester reductase (TE) domain-containing protein</fullName>
    </recommendedName>
</protein>
<reference evidence="5" key="1">
    <citation type="submission" date="2023-06" db="EMBL/GenBank/DDBJ databases">
        <authorList>
            <consortium name="Lawrence Berkeley National Laboratory"/>
            <person name="Ahrendt S."/>
            <person name="Sahu N."/>
            <person name="Indic B."/>
            <person name="Wong-Bajracharya J."/>
            <person name="Merenyi Z."/>
            <person name="Ke H.-M."/>
            <person name="Monk M."/>
            <person name="Kocsube S."/>
            <person name="Drula E."/>
            <person name="Lipzen A."/>
            <person name="Balint B."/>
            <person name="Henrissat B."/>
            <person name="Andreopoulos B."/>
            <person name="Martin F.M."/>
            <person name="Harder C.B."/>
            <person name="Rigling D."/>
            <person name="Ford K.L."/>
            <person name="Foster G.D."/>
            <person name="Pangilinan J."/>
            <person name="Papanicolaou A."/>
            <person name="Barry K."/>
            <person name="LaButti K."/>
            <person name="Viragh M."/>
            <person name="Koriabine M."/>
            <person name="Yan M."/>
            <person name="Riley R."/>
            <person name="Champramary S."/>
            <person name="Plett K.L."/>
            <person name="Tsai I.J."/>
            <person name="Slot J."/>
            <person name="Sipos G."/>
            <person name="Plett J."/>
            <person name="Nagy L.G."/>
            <person name="Grigoriev I.V."/>
        </authorList>
    </citation>
    <scope>NUCLEOTIDE SEQUENCE</scope>
    <source>
        <strain evidence="5">HWK02</strain>
    </source>
</reference>
<name>A0AA39P248_9AGAR</name>
<feature type="transmembrane region" description="Helical" evidence="3">
    <location>
        <begin position="121"/>
        <end position="141"/>
    </location>
</feature>